<reference evidence="1" key="1">
    <citation type="submission" date="2023-07" db="EMBL/GenBank/DDBJ databases">
        <title>Genome content predicts the carbon catabolic preferences of heterotrophic bacteria.</title>
        <authorList>
            <person name="Gralka M."/>
        </authorList>
    </citation>
    <scope>NUCLEOTIDE SEQUENCE</scope>
    <source>
        <strain evidence="1">4G09</strain>
    </source>
</reference>
<evidence type="ECO:0000313" key="1">
    <source>
        <dbReference type="EMBL" id="MDP2564484.1"/>
    </source>
</evidence>
<evidence type="ECO:0000313" key="2">
    <source>
        <dbReference type="Proteomes" id="UP001177212"/>
    </source>
</evidence>
<dbReference type="EMBL" id="JAUYVT010000004">
    <property type="protein sequence ID" value="MDP2564484.1"/>
    <property type="molecule type" value="Genomic_DNA"/>
</dbReference>
<name>A0ABT9FCH2_9GAMM</name>
<comment type="caution">
    <text evidence="1">The sequence shown here is derived from an EMBL/GenBank/DDBJ whole genome shotgun (WGS) entry which is preliminary data.</text>
</comment>
<gene>
    <name evidence="1" type="ORF">Q8W34_07545</name>
</gene>
<dbReference type="RefSeq" id="WP_305471761.1">
    <property type="nucleotide sequence ID" value="NZ_JAUYVT010000004.1"/>
</dbReference>
<organism evidence="1 2">
    <name type="scientific">Pseudoalteromonas marina</name>
    <dbReference type="NCBI Taxonomy" id="267375"/>
    <lineage>
        <taxon>Bacteria</taxon>
        <taxon>Pseudomonadati</taxon>
        <taxon>Pseudomonadota</taxon>
        <taxon>Gammaproteobacteria</taxon>
        <taxon>Alteromonadales</taxon>
        <taxon>Pseudoalteromonadaceae</taxon>
        <taxon>Pseudoalteromonas</taxon>
    </lineage>
</organism>
<protein>
    <submittedName>
        <fullName evidence="1">Uncharacterized protein</fullName>
    </submittedName>
</protein>
<dbReference type="Proteomes" id="UP001177212">
    <property type="component" value="Unassembled WGS sequence"/>
</dbReference>
<keyword evidence="2" id="KW-1185">Reference proteome</keyword>
<accession>A0ABT9FCH2</accession>
<sequence>MANQTTTKPEFKIFEISQEIINKYNKNGPFNTLLKVRAKQQQTKFIVEFASLEKKSIKLTELAETTGHANNIFLTNEDTNLTLLCNTLPDGVTICAHQSNDSKNKPTYQFLFIHKIGLDAELFFIESKEFTPNKNIVNFSTKEHVTLADGSQKVIQNPKTTTIDSALWLALSIEHIYASSLIDNKSANSQ</sequence>
<proteinExistence type="predicted"/>